<feature type="domain" description="Helix-turn-helix" evidence="1">
    <location>
        <begin position="8"/>
        <end position="56"/>
    </location>
</feature>
<evidence type="ECO:0000259" key="1">
    <source>
        <dbReference type="Pfam" id="PF12728"/>
    </source>
</evidence>
<comment type="caution">
    <text evidence="2">The sequence shown here is derived from an EMBL/GenBank/DDBJ whole genome shotgun (WGS) entry which is preliminary data.</text>
</comment>
<accession>A0A1R1JSG1</accession>
<dbReference type="Gene3D" id="1.10.238.160">
    <property type="match status" value="1"/>
</dbReference>
<dbReference type="Proteomes" id="UP000187251">
    <property type="component" value="Unassembled WGS sequence"/>
</dbReference>
<dbReference type="OrthoDB" id="8662296at2"/>
<reference evidence="2 3" key="1">
    <citation type="submission" date="2016-09" db="EMBL/GenBank/DDBJ databases">
        <title>Phylogenomics of Achromobacter.</title>
        <authorList>
            <person name="Jeukens J."/>
            <person name="Freschi L."/>
            <person name="Vincent A.T."/>
            <person name="Emond-Rheault J.-G."/>
            <person name="Kukavica-Ibrulj I."/>
            <person name="Charette S.J."/>
            <person name="Levesque R.C."/>
        </authorList>
    </citation>
    <scope>NUCLEOTIDE SEQUENCE [LARGE SCALE GENOMIC DNA]</scope>
    <source>
        <strain evidence="2 3">AUS488</strain>
    </source>
</reference>
<dbReference type="Pfam" id="PF12728">
    <property type="entry name" value="HTH_17"/>
    <property type="match status" value="1"/>
</dbReference>
<name>A0A1R1JSG1_ALCXX</name>
<protein>
    <recommendedName>
        <fullName evidence="1">Helix-turn-helix domain-containing protein</fullName>
    </recommendedName>
</protein>
<gene>
    <name evidence="2" type="ORF">BIZ92_27180</name>
</gene>
<proteinExistence type="predicted"/>
<evidence type="ECO:0000313" key="3">
    <source>
        <dbReference type="Proteomes" id="UP000187251"/>
    </source>
</evidence>
<dbReference type="EMBL" id="MJMN01000016">
    <property type="protein sequence ID" value="OMG85431.1"/>
    <property type="molecule type" value="Genomic_DNA"/>
</dbReference>
<evidence type="ECO:0000313" key="2">
    <source>
        <dbReference type="EMBL" id="OMG85431.1"/>
    </source>
</evidence>
<organism evidence="2 3">
    <name type="scientific">Alcaligenes xylosoxydans xylosoxydans</name>
    <name type="common">Achromobacter xylosoxidans</name>
    <dbReference type="NCBI Taxonomy" id="85698"/>
    <lineage>
        <taxon>Bacteria</taxon>
        <taxon>Pseudomonadati</taxon>
        <taxon>Pseudomonadota</taxon>
        <taxon>Betaproteobacteria</taxon>
        <taxon>Burkholderiales</taxon>
        <taxon>Alcaligenaceae</taxon>
        <taxon>Achromobacter</taxon>
    </lineage>
</organism>
<dbReference type="RefSeq" id="WP_054440402.1">
    <property type="nucleotide sequence ID" value="NZ_AP028040.1"/>
</dbReference>
<dbReference type="AlphaFoldDB" id="A0A1R1JSG1"/>
<sequence>MTERDLIDIDKIADMLGLNRKHVRDRTSKRADFPRAFKIGRRKLYDREEVLDWIDGHQQAPDGRRTPPLRQTPSQPA</sequence>
<dbReference type="InterPro" id="IPR041657">
    <property type="entry name" value="HTH_17"/>
</dbReference>